<dbReference type="Pfam" id="PF03099">
    <property type="entry name" value="BPL_LplA_LipB"/>
    <property type="match status" value="1"/>
</dbReference>
<comment type="caution">
    <text evidence="7">The sequence shown here is derived from an EMBL/GenBank/DDBJ whole genome shotgun (WGS) entry which is preliminary data.</text>
</comment>
<keyword evidence="5" id="KW-0678">Repressor</keyword>
<dbReference type="HAMAP" id="MF_00978">
    <property type="entry name" value="Bifunct_BirA"/>
    <property type="match status" value="1"/>
</dbReference>
<dbReference type="RefSeq" id="WP_206967443.1">
    <property type="nucleotide sequence ID" value="NZ_JAFLVX010000026.1"/>
</dbReference>
<dbReference type="Proteomes" id="UP000664857">
    <property type="component" value="Unassembled WGS sequence"/>
</dbReference>
<dbReference type="InterPro" id="IPR004143">
    <property type="entry name" value="BPL_LPL_catalytic"/>
</dbReference>
<comment type="similarity">
    <text evidence="5">Belongs to the biotin--protein ligase family.</text>
</comment>
<keyword evidence="2 5" id="KW-0547">Nucleotide-binding</keyword>
<keyword evidence="1 5" id="KW-0436">Ligase</keyword>
<feature type="binding site" evidence="5">
    <location>
        <begin position="92"/>
        <end position="94"/>
    </location>
    <ligand>
        <name>biotin</name>
        <dbReference type="ChEBI" id="CHEBI:57586"/>
    </ligand>
</feature>
<dbReference type="Pfam" id="PF02237">
    <property type="entry name" value="BPL_C"/>
    <property type="match status" value="1"/>
</dbReference>
<evidence type="ECO:0000313" key="7">
    <source>
        <dbReference type="EMBL" id="MBO0477453.1"/>
    </source>
</evidence>
<dbReference type="InterPro" id="IPR036390">
    <property type="entry name" value="WH_DNA-bd_sf"/>
</dbReference>
<gene>
    <name evidence="5" type="primary">birA</name>
    <name evidence="7" type="ORF">DOK76_10240</name>
</gene>
<comment type="function">
    <text evidence="5">Acts both as a biotin--[acetyl-CoA-carboxylase] ligase and a repressor.</text>
</comment>
<evidence type="ECO:0000256" key="1">
    <source>
        <dbReference type="ARBA" id="ARBA00022598"/>
    </source>
</evidence>
<evidence type="ECO:0000256" key="2">
    <source>
        <dbReference type="ARBA" id="ARBA00022741"/>
    </source>
</evidence>
<keyword evidence="3 5" id="KW-0067">ATP-binding</keyword>
<dbReference type="InterPro" id="IPR004408">
    <property type="entry name" value="Biotin_CoA_COase_ligase"/>
</dbReference>
<comment type="caution">
    <text evidence="5">Lacks conserved residue(s) required for the propagation of feature annotation.</text>
</comment>
<dbReference type="Gene3D" id="3.30.930.10">
    <property type="entry name" value="Bira Bifunctional Protein, Domain 2"/>
    <property type="match status" value="1"/>
</dbReference>
<keyword evidence="8" id="KW-1185">Reference proteome</keyword>
<accession>A0ABS3HWE5</accession>
<dbReference type="InterPro" id="IPR036388">
    <property type="entry name" value="WH-like_DNA-bd_sf"/>
</dbReference>
<dbReference type="Pfam" id="PF08279">
    <property type="entry name" value="HTH_11"/>
    <property type="match status" value="1"/>
</dbReference>
<dbReference type="InterPro" id="IPR030855">
    <property type="entry name" value="Bifunct_BirA"/>
</dbReference>
<evidence type="ECO:0000259" key="6">
    <source>
        <dbReference type="PROSITE" id="PS51733"/>
    </source>
</evidence>
<keyword evidence="5" id="KW-0805">Transcription regulation</keyword>
<evidence type="ECO:0000256" key="4">
    <source>
        <dbReference type="ARBA" id="ARBA00023267"/>
    </source>
</evidence>
<dbReference type="EC" id="6.3.4.15" evidence="5"/>
<dbReference type="Gene3D" id="1.10.10.10">
    <property type="entry name" value="Winged helix-like DNA-binding domain superfamily/Winged helix DNA-binding domain"/>
    <property type="match status" value="1"/>
</dbReference>
<reference evidence="7 8" key="1">
    <citation type="submission" date="2021-03" db="EMBL/GenBank/DDBJ databases">
        <title>Enterococcal diversity collection.</title>
        <authorList>
            <person name="Gilmore M.S."/>
            <person name="Schwartzman J."/>
            <person name="Van Tyne D."/>
            <person name="Martin M."/>
            <person name="Earl A.M."/>
            <person name="Manson A.L."/>
            <person name="Straub T."/>
            <person name="Salamzade R."/>
            <person name="Saavedra J."/>
            <person name="Lebreton F."/>
            <person name="Prichula J."/>
            <person name="Schaufler K."/>
            <person name="Gaca A."/>
            <person name="Sgardioli B."/>
            <person name="Wagenaar J."/>
            <person name="Strong T."/>
        </authorList>
    </citation>
    <scope>NUCLEOTIDE SEQUENCE [LARGE SCALE GENOMIC DNA]</scope>
    <source>
        <strain evidence="7 8">DIV0080</strain>
    </source>
</reference>
<dbReference type="InterPro" id="IPR013196">
    <property type="entry name" value="HTH_11"/>
</dbReference>
<feature type="binding site" evidence="5">
    <location>
        <position position="188"/>
    </location>
    <ligand>
        <name>biotin</name>
        <dbReference type="ChEBI" id="CHEBI:57586"/>
    </ligand>
</feature>
<dbReference type="GO" id="GO:0004077">
    <property type="term" value="F:biotin--[biotin carboxyl-carrier protein] ligase activity"/>
    <property type="evidence" value="ECO:0007669"/>
    <property type="project" value="UniProtKB-EC"/>
</dbReference>
<dbReference type="InterPro" id="IPR003142">
    <property type="entry name" value="BPL_C"/>
</dbReference>
<evidence type="ECO:0000256" key="3">
    <source>
        <dbReference type="ARBA" id="ARBA00022840"/>
    </source>
</evidence>
<dbReference type="EMBL" id="JAFLVX010000026">
    <property type="protein sequence ID" value="MBO0477453.1"/>
    <property type="molecule type" value="Genomic_DNA"/>
</dbReference>
<dbReference type="SUPFAM" id="SSF46785">
    <property type="entry name" value="Winged helix' DNA-binding domain"/>
    <property type="match status" value="1"/>
</dbReference>
<name>A0ABS3HWE5_9ENTE</name>
<dbReference type="SUPFAM" id="SSF55681">
    <property type="entry name" value="Class II aaRS and biotin synthetases"/>
    <property type="match status" value="1"/>
</dbReference>
<feature type="DNA-binding region" description="H-T-H motif" evidence="5">
    <location>
        <begin position="21"/>
        <end position="40"/>
    </location>
</feature>
<protein>
    <recommendedName>
        <fullName evidence="5">Bifunctional ligase/repressor BirA</fullName>
    </recommendedName>
    <alternativeName>
        <fullName evidence="5">Biotin--[acetyl-CoA-carboxylase] ligase</fullName>
        <ecNumber evidence="5">6.3.4.15</ecNumber>
    </alternativeName>
    <alternativeName>
        <fullName evidence="5">Biotin--protein ligase</fullName>
    </alternativeName>
    <alternativeName>
        <fullName evidence="5">Biotin-[acetyl-CoA carboxylase] synthetase</fullName>
    </alternativeName>
</protein>
<comment type="catalytic activity">
    <reaction evidence="5">
        <text>biotin + L-lysyl-[protein] + ATP = N(6)-biotinyl-L-lysyl-[protein] + AMP + diphosphate + H(+)</text>
        <dbReference type="Rhea" id="RHEA:11756"/>
        <dbReference type="Rhea" id="RHEA-COMP:9752"/>
        <dbReference type="Rhea" id="RHEA-COMP:10505"/>
        <dbReference type="ChEBI" id="CHEBI:15378"/>
        <dbReference type="ChEBI" id="CHEBI:29969"/>
        <dbReference type="ChEBI" id="CHEBI:30616"/>
        <dbReference type="ChEBI" id="CHEBI:33019"/>
        <dbReference type="ChEBI" id="CHEBI:57586"/>
        <dbReference type="ChEBI" id="CHEBI:83144"/>
        <dbReference type="ChEBI" id="CHEBI:456215"/>
        <dbReference type="EC" id="6.3.4.15"/>
    </reaction>
</comment>
<dbReference type="PROSITE" id="PS51733">
    <property type="entry name" value="BPL_LPL_CATALYTIC"/>
    <property type="match status" value="1"/>
</dbReference>
<keyword evidence="4 5" id="KW-0092">Biotin</keyword>
<feature type="binding site" evidence="5">
    <location>
        <position position="116"/>
    </location>
    <ligand>
        <name>biotin</name>
        <dbReference type="ChEBI" id="CHEBI:57586"/>
    </ligand>
</feature>
<organism evidence="7 8">
    <name type="scientific">Candidatus Vagococcus giribetii</name>
    <dbReference type="NCBI Taxonomy" id="2230876"/>
    <lineage>
        <taxon>Bacteria</taxon>
        <taxon>Bacillati</taxon>
        <taxon>Bacillota</taxon>
        <taxon>Bacilli</taxon>
        <taxon>Lactobacillales</taxon>
        <taxon>Enterococcaceae</taxon>
        <taxon>Vagococcus</taxon>
    </lineage>
</organism>
<keyword evidence="5" id="KW-0804">Transcription</keyword>
<dbReference type="CDD" id="cd16442">
    <property type="entry name" value="BPL"/>
    <property type="match status" value="1"/>
</dbReference>
<sequence length="326" mass="36329">MTTKEKVLSFLEQNRGQHISGAKIAEALEVSRNTVWKSIKQLEKEGYDIEAITNKGYSLSESSNQMSEVGIRECLSESRKKASIYYYDLIDSTNKRAKELAIEGASHGTLVIANEQSAGIGRYGRHFESPKDTGIYMSVILKPDEFTYSHPTLITSYTAVVVANVVKELTGKELGIKWVNDLFYEGKKVCGILTEAMTDFESGAMAWMVLGIGLNVSTEESTFSPDVQQKAGRVLSDEDMLVSRNQLVASIYDTLLSLHKELDEVSMMASYKEKSMVMNKKVLIHQGKNEFYATVRDIDQSGQLIIETTEGNLQTFNSGEIRVVVN</sequence>
<evidence type="ECO:0000256" key="5">
    <source>
        <dbReference type="HAMAP-Rule" id="MF_00978"/>
    </source>
</evidence>
<dbReference type="InterPro" id="IPR008988">
    <property type="entry name" value="Transcriptional_repressor_C"/>
</dbReference>
<feature type="domain" description="BPL/LPL catalytic" evidence="6">
    <location>
        <begin position="69"/>
        <end position="263"/>
    </location>
</feature>
<dbReference type="SUPFAM" id="SSF50037">
    <property type="entry name" value="C-terminal domain of transcriptional repressors"/>
    <property type="match status" value="1"/>
</dbReference>
<dbReference type="PANTHER" id="PTHR12835">
    <property type="entry name" value="BIOTIN PROTEIN LIGASE"/>
    <property type="match status" value="1"/>
</dbReference>
<keyword evidence="5" id="KW-0238">DNA-binding</keyword>
<proteinExistence type="inferred from homology"/>
<dbReference type="InterPro" id="IPR045864">
    <property type="entry name" value="aa-tRNA-synth_II/BPL/LPL"/>
</dbReference>
<dbReference type="Gene3D" id="2.30.30.100">
    <property type="match status" value="1"/>
</dbReference>
<dbReference type="PANTHER" id="PTHR12835:SF5">
    <property type="entry name" value="BIOTIN--PROTEIN LIGASE"/>
    <property type="match status" value="1"/>
</dbReference>
<dbReference type="NCBIfam" id="TIGR00121">
    <property type="entry name" value="birA_ligase"/>
    <property type="match status" value="1"/>
</dbReference>
<evidence type="ECO:0000313" key="8">
    <source>
        <dbReference type="Proteomes" id="UP000664857"/>
    </source>
</evidence>